<gene>
    <name evidence="6" type="ORF">KOR42_27320</name>
</gene>
<evidence type="ECO:0000256" key="3">
    <source>
        <dbReference type="ARBA" id="ARBA00022840"/>
    </source>
</evidence>
<keyword evidence="3 4" id="KW-0067">ATP-binding</keyword>
<accession>A0A5C5X0C0</accession>
<evidence type="ECO:0000313" key="7">
    <source>
        <dbReference type="Proteomes" id="UP000317243"/>
    </source>
</evidence>
<comment type="similarity">
    <text evidence="1 5">Belongs to the 5-formyltetrahydrofolate cyclo-ligase family.</text>
</comment>
<keyword evidence="2 4" id="KW-0547">Nucleotide-binding</keyword>
<organism evidence="6 7">
    <name type="scientific">Thalassoglobus neptunius</name>
    <dbReference type="NCBI Taxonomy" id="1938619"/>
    <lineage>
        <taxon>Bacteria</taxon>
        <taxon>Pseudomonadati</taxon>
        <taxon>Planctomycetota</taxon>
        <taxon>Planctomycetia</taxon>
        <taxon>Planctomycetales</taxon>
        <taxon>Planctomycetaceae</taxon>
        <taxon>Thalassoglobus</taxon>
    </lineage>
</organism>
<comment type="cofactor">
    <cofactor evidence="5">
        <name>Mg(2+)</name>
        <dbReference type="ChEBI" id="CHEBI:18420"/>
    </cofactor>
</comment>
<dbReference type="PIRSF" id="PIRSF006806">
    <property type="entry name" value="FTHF_cligase"/>
    <property type="match status" value="1"/>
</dbReference>
<evidence type="ECO:0000256" key="4">
    <source>
        <dbReference type="PIRSR" id="PIRSR006806-1"/>
    </source>
</evidence>
<keyword evidence="6" id="KW-0436">Ligase</keyword>
<dbReference type="Pfam" id="PF01812">
    <property type="entry name" value="5-FTHF_cyc-lig"/>
    <property type="match status" value="1"/>
</dbReference>
<name>A0A5C5X0C0_9PLAN</name>
<keyword evidence="5" id="KW-0460">Magnesium</keyword>
<dbReference type="EC" id="6.3.3.2" evidence="5"/>
<dbReference type="AlphaFoldDB" id="A0A5C5X0C0"/>
<evidence type="ECO:0000256" key="2">
    <source>
        <dbReference type="ARBA" id="ARBA00022741"/>
    </source>
</evidence>
<feature type="binding site" evidence="4">
    <location>
        <position position="65"/>
    </location>
    <ligand>
        <name>substrate</name>
    </ligand>
</feature>
<keyword evidence="5" id="KW-0479">Metal-binding</keyword>
<dbReference type="SUPFAM" id="SSF100950">
    <property type="entry name" value="NagB/RpiA/CoA transferase-like"/>
    <property type="match status" value="1"/>
</dbReference>
<comment type="caution">
    <text evidence="6">The sequence shown here is derived from an EMBL/GenBank/DDBJ whole genome shotgun (WGS) entry which is preliminary data.</text>
</comment>
<feature type="binding site" evidence="4">
    <location>
        <position position="60"/>
    </location>
    <ligand>
        <name>substrate</name>
    </ligand>
</feature>
<dbReference type="InterPro" id="IPR037171">
    <property type="entry name" value="NagB/RpiA_transferase-like"/>
</dbReference>
<dbReference type="GO" id="GO:0005524">
    <property type="term" value="F:ATP binding"/>
    <property type="evidence" value="ECO:0007669"/>
    <property type="project" value="UniProtKB-KW"/>
</dbReference>
<dbReference type="PANTHER" id="PTHR23407:SF1">
    <property type="entry name" value="5-FORMYLTETRAHYDROFOLATE CYCLO-LIGASE"/>
    <property type="match status" value="1"/>
</dbReference>
<dbReference type="Gene3D" id="3.40.50.10420">
    <property type="entry name" value="NagB/RpiA/CoA transferase-like"/>
    <property type="match status" value="1"/>
</dbReference>
<proteinExistence type="inferred from homology"/>
<dbReference type="InterPro" id="IPR002698">
    <property type="entry name" value="FTHF_cligase"/>
</dbReference>
<dbReference type="PANTHER" id="PTHR23407">
    <property type="entry name" value="ATPASE INHIBITOR/5-FORMYLTETRAHYDROFOLATE CYCLO-LIGASE"/>
    <property type="match status" value="1"/>
</dbReference>
<evidence type="ECO:0000313" key="6">
    <source>
        <dbReference type="EMBL" id="TWT55605.1"/>
    </source>
</evidence>
<dbReference type="GO" id="GO:0030272">
    <property type="term" value="F:5-formyltetrahydrofolate cyclo-ligase activity"/>
    <property type="evidence" value="ECO:0007669"/>
    <property type="project" value="UniProtKB-EC"/>
</dbReference>
<dbReference type="RefSeq" id="WP_146510253.1">
    <property type="nucleotide sequence ID" value="NZ_SIHI01000003.1"/>
</dbReference>
<dbReference type="NCBIfam" id="TIGR02727">
    <property type="entry name" value="MTHFS_bact"/>
    <property type="match status" value="1"/>
</dbReference>
<dbReference type="EMBL" id="SIHI01000003">
    <property type="protein sequence ID" value="TWT55605.1"/>
    <property type="molecule type" value="Genomic_DNA"/>
</dbReference>
<dbReference type="Proteomes" id="UP000317243">
    <property type="component" value="Unassembled WGS sequence"/>
</dbReference>
<evidence type="ECO:0000256" key="1">
    <source>
        <dbReference type="ARBA" id="ARBA00010638"/>
    </source>
</evidence>
<dbReference type="GO" id="GO:0009396">
    <property type="term" value="P:folic acid-containing compound biosynthetic process"/>
    <property type="evidence" value="ECO:0007669"/>
    <property type="project" value="TreeGrafter"/>
</dbReference>
<dbReference type="InterPro" id="IPR024185">
    <property type="entry name" value="FTHF_cligase-like_sf"/>
</dbReference>
<sequence>MSDGSTDRSLDVNEAKKQLRQTLRAERAKVLEPERLATAIFERLKMQPEYAEAGTVLFFVGVRSEVPTRTELIAKAASGAGRVAVPYCFKNTLKLVRFTDESDLIVGKYGIPEPRHELRKDARYHVPPEEVDLALLPGLGFDRCGNRLGYGAGYYDRLIPDLRSDCLKIGLAYDCQIVDRIPAMNHDGRVDWIVTPTQLLKCE</sequence>
<dbReference type="GO" id="GO:0046872">
    <property type="term" value="F:metal ion binding"/>
    <property type="evidence" value="ECO:0007669"/>
    <property type="project" value="UniProtKB-KW"/>
</dbReference>
<evidence type="ECO:0000256" key="5">
    <source>
        <dbReference type="RuleBase" id="RU361279"/>
    </source>
</evidence>
<comment type="catalytic activity">
    <reaction evidence="5">
        <text>(6S)-5-formyl-5,6,7,8-tetrahydrofolate + ATP = (6R)-5,10-methenyltetrahydrofolate + ADP + phosphate</text>
        <dbReference type="Rhea" id="RHEA:10488"/>
        <dbReference type="ChEBI" id="CHEBI:30616"/>
        <dbReference type="ChEBI" id="CHEBI:43474"/>
        <dbReference type="ChEBI" id="CHEBI:57455"/>
        <dbReference type="ChEBI" id="CHEBI:57457"/>
        <dbReference type="ChEBI" id="CHEBI:456216"/>
        <dbReference type="EC" id="6.3.3.2"/>
    </reaction>
</comment>
<dbReference type="GO" id="GO:0035999">
    <property type="term" value="P:tetrahydrofolate interconversion"/>
    <property type="evidence" value="ECO:0007669"/>
    <property type="project" value="TreeGrafter"/>
</dbReference>
<protein>
    <recommendedName>
        <fullName evidence="5">5-formyltetrahydrofolate cyclo-ligase</fullName>
        <ecNumber evidence="5">6.3.3.2</ecNumber>
    </recommendedName>
</protein>
<reference evidence="6 7" key="1">
    <citation type="submission" date="2019-02" db="EMBL/GenBank/DDBJ databases">
        <title>Deep-cultivation of Planctomycetes and their phenomic and genomic characterization uncovers novel biology.</title>
        <authorList>
            <person name="Wiegand S."/>
            <person name="Jogler M."/>
            <person name="Boedeker C."/>
            <person name="Pinto D."/>
            <person name="Vollmers J."/>
            <person name="Rivas-Marin E."/>
            <person name="Kohn T."/>
            <person name="Peeters S.H."/>
            <person name="Heuer A."/>
            <person name="Rast P."/>
            <person name="Oberbeckmann S."/>
            <person name="Bunk B."/>
            <person name="Jeske O."/>
            <person name="Meyerdierks A."/>
            <person name="Storesund J.E."/>
            <person name="Kallscheuer N."/>
            <person name="Luecker S."/>
            <person name="Lage O.M."/>
            <person name="Pohl T."/>
            <person name="Merkel B.J."/>
            <person name="Hornburger P."/>
            <person name="Mueller R.-W."/>
            <person name="Bruemmer F."/>
            <person name="Labrenz M."/>
            <person name="Spormann A.M."/>
            <person name="Op Den Camp H."/>
            <person name="Overmann J."/>
            <person name="Amann R."/>
            <person name="Jetten M.S.M."/>
            <person name="Mascher T."/>
            <person name="Medema M.H."/>
            <person name="Devos D.P."/>
            <person name="Kaster A.-K."/>
            <person name="Ovreas L."/>
            <person name="Rohde M."/>
            <person name="Galperin M.Y."/>
            <person name="Jogler C."/>
        </authorList>
    </citation>
    <scope>NUCLEOTIDE SEQUENCE [LARGE SCALE GENOMIC DNA]</scope>
    <source>
        <strain evidence="6 7">KOR42</strain>
    </source>
</reference>
<keyword evidence="7" id="KW-1185">Reference proteome</keyword>
<feature type="binding site" evidence="4">
    <location>
        <begin position="147"/>
        <end position="155"/>
    </location>
    <ligand>
        <name>ATP</name>
        <dbReference type="ChEBI" id="CHEBI:30616"/>
    </ligand>
</feature>
<feature type="binding site" evidence="4">
    <location>
        <begin position="16"/>
        <end position="20"/>
    </location>
    <ligand>
        <name>ATP</name>
        <dbReference type="ChEBI" id="CHEBI:30616"/>
    </ligand>
</feature>
<dbReference type="OrthoDB" id="9801938at2"/>